<dbReference type="EMBL" id="AP019400">
    <property type="protein sequence ID" value="BBI31703.1"/>
    <property type="molecule type" value="Genomic_DNA"/>
</dbReference>
<keyword evidence="2" id="KW-1185">Reference proteome</keyword>
<evidence type="ECO:0000313" key="2">
    <source>
        <dbReference type="Proteomes" id="UP000289856"/>
    </source>
</evidence>
<gene>
    <name evidence="1" type="ORF">KCTCHS21_11020</name>
</gene>
<organism evidence="1 2">
    <name type="scientific">Cohnella abietis</name>
    <dbReference type="NCBI Taxonomy" id="2507935"/>
    <lineage>
        <taxon>Bacteria</taxon>
        <taxon>Bacillati</taxon>
        <taxon>Bacillota</taxon>
        <taxon>Bacilli</taxon>
        <taxon>Bacillales</taxon>
        <taxon>Paenibacillaceae</taxon>
        <taxon>Cohnella</taxon>
    </lineage>
</organism>
<dbReference type="Pfam" id="PF18952">
    <property type="entry name" value="DUF5696"/>
    <property type="match status" value="1"/>
</dbReference>
<dbReference type="RefSeq" id="WP_130605696.1">
    <property type="nucleotide sequence ID" value="NZ_AP019400.1"/>
</dbReference>
<evidence type="ECO:0000313" key="1">
    <source>
        <dbReference type="EMBL" id="BBI31703.1"/>
    </source>
</evidence>
<proteinExistence type="predicted"/>
<dbReference type="AlphaFoldDB" id="A0A3T1D0R8"/>
<accession>A0A3T1D0R8</accession>
<dbReference type="OrthoDB" id="9793135at2"/>
<dbReference type="KEGG" id="cohn:KCTCHS21_11020"/>
<dbReference type="InterPro" id="IPR043751">
    <property type="entry name" value="DUF5696"/>
</dbReference>
<protein>
    <submittedName>
        <fullName evidence="1">Uncharacterized protein</fullName>
    </submittedName>
</protein>
<name>A0A3T1D0R8_9BACL</name>
<dbReference type="Proteomes" id="UP000289856">
    <property type="component" value="Chromosome"/>
</dbReference>
<reference evidence="1 2" key="1">
    <citation type="submission" date="2019-01" db="EMBL/GenBank/DDBJ databases">
        <title>Complete genome sequence of Cohnella hallensis HS21 isolated from Korean fir (Abies koreana) rhizospheric soil.</title>
        <authorList>
            <person name="Jiang L."/>
            <person name="Kang S.W."/>
            <person name="Kim S."/>
            <person name="Jung J."/>
            <person name="Kim C.Y."/>
            <person name="Kim D.H."/>
            <person name="Kim S.W."/>
            <person name="Lee J."/>
        </authorList>
    </citation>
    <scope>NUCLEOTIDE SEQUENCE [LARGE SCALE GENOMIC DNA]</scope>
    <source>
        <strain evidence="1 2">HS21</strain>
    </source>
</reference>
<sequence>MSICILVVLLFIFFTRGGETSLVHALEEAGIAEPVSMHTPLYVGEPWKPGAGSDGFALALENKNYSLYVRPDNTQIALLDKRSGHRWTSNPTKEQLAGETVKGLPLANLQSPFALTYVTTTGKDQTTEKVVNALDPKLEIAMIKNDKGLQISYSFTEKKLGLAIQYELTDKGLKVRVPTDGIKEEGDFVVFSLDLLPYFGAAAAGEDGYIFVPDGPGGLIKFDSKRADLSKGYIHQVYGLDVTNMLNWFRSGERREDIAFPVFGVKRGANAFVAIITRGGDSSNIAAMPPGMKSTFYNVYTSQIYRENYLYQRSRIPPTPIKAVQKERLKTDREIEYRFLSSQDTDYVGMANAYRDYLIETGGLGSPLKPVEHVPLYLKIMGGGFRAAYNQIEYVPTTTFAQATEIVQGLQKKGVANMEVVYYGWQRMGGNKIDKRFPIEAKLGGNSAAKAFVSELRKSDIGVQFYDQLIWLDDSSTSLSPRNSGVRKMDGTVFKDETWFLSKPARTVDLAYQSIQELKKIGVSGMFYDGLGSMVFNDYDPTGLTTREDAIKIYKGLLDYTRRELGTSGVYRGNDYSLNNVDYIDDLPNDSSYDFMIDETVPFYPIVLHGYVSYSFGDGGNLRNDVQTEFLKSIEYGAMPTFFLTYDESRKLMDLNIWFYLFSSQYEKWADRIGKEYGQFDSLAKVFAQKIVGHKKLADKRFETTYEDGTRVIVDYNKGTFDVEGGGGA</sequence>